<accession>A0A916UB98</accession>
<keyword evidence="2" id="KW-1185">Reference proteome</keyword>
<evidence type="ECO:0000313" key="1">
    <source>
        <dbReference type="EMBL" id="GGC66689.1"/>
    </source>
</evidence>
<reference evidence="1" key="2">
    <citation type="submission" date="2020-09" db="EMBL/GenBank/DDBJ databases">
        <authorList>
            <person name="Sun Q."/>
            <person name="Zhou Y."/>
        </authorList>
    </citation>
    <scope>NUCLEOTIDE SEQUENCE</scope>
    <source>
        <strain evidence="1">CGMCC 1.10998</strain>
    </source>
</reference>
<dbReference type="SUPFAM" id="SSF82784">
    <property type="entry name" value="OsmC-like"/>
    <property type="match status" value="1"/>
</dbReference>
<proteinExistence type="predicted"/>
<dbReference type="Proteomes" id="UP000637423">
    <property type="component" value="Unassembled WGS sequence"/>
</dbReference>
<reference evidence="1" key="1">
    <citation type="journal article" date="2014" name="Int. J. Syst. Evol. Microbiol.">
        <title>Complete genome sequence of Corynebacterium casei LMG S-19264T (=DSM 44701T), isolated from a smear-ripened cheese.</title>
        <authorList>
            <consortium name="US DOE Joint Genome Institute (JGI-PGF)"/>
            <person name="Walter F."/>
            <person name="Albersmeier A."/>
            <person name="Kalinowski J."/>
            <person name="Ruckert C."/>
        </authorList>
    </citation>
    <scope>NUCLEOTIDE SEQUENCE</scope>
    <source>
        <strain evidence="1">CGMCC 1.10998</strain>
    </source>
</reference>
<protein>
    <submittedName>
        <fullName evidence="1">Osmotically inducible protein OsmC</fullName>
    </submittedName>
</protein>
<comment type="caution">
    <text evidence="1">The sequence shown here is derived from an EMBL/GenBank/DDBJ whole genome shotgun (WGS) entry which is preliminary data.</text>
</comment>
<dbReference type="Pfam" id="PF02566">
    <property type="entry name" value="OsmC"/>
    <property type="match status" value="1"/>
</dbReference>
<dbReference type="EMBL" id="BMED01000001">
    <property type="protein sequence ID" value="GGC66689.1"/>
    <property type="molecule type" value="Genomic_DNA"/>
</dbReference>
<dbReference type="InterPro" id="IPR003718">
    <property type="entry name" value="OsmC/Ohr_fam"/>
</dbReference>
<dbReference type="GO" id="GO:0004601">
    <property type="term" value="F:peroxidase activity"/>
    <property type="evidence" value="ECO:0007669"/>
    <property type="project" value="InterPro"/>
</dbReference>
<gene>
    <name evidence="1" type="primary">osmC</name>
    <name evidence="1" type="ORF">GCM10011396_12160</name>
</gene>
<dbReference type="Gene3D" id="3.30.300.20">
    <property type="match status" value="1"/>
</dbReference>
<dbReference type="InterPro" id="IPR052707">
    <property type="entry name" value="OsmC_Ohr_Peroxiredoxin"/>
</dbReference>
<dbReference type="GO" id="GO:0006979">
    <property type="term" value="P:response to oxidative stress"/>
    <property type="evidence" value="ECO:0007669"/>
    <property type="project" value="InterPro"/>
</dbReference>
<dbReference type="InterPro" id="IPR015946">
    <property type="entry name" value="KH_dom-like_a/b"/>
</dbReference>
<sequence>MPQQPLQASLKHSQKEKIMKITRNGSAAWTGGSVTGKGTLSTQSKVLSNQAYGFGSRFEEQAGTNPEELIAAAHAGCFTMFLSFILEAEKKVAEKLDTTAALTLERSPEGSFDITAVHLKLVAKVPGIDQETFDKLVATAKAGCAVSKLLNAKITLESSLIS</sequence>
<dbReference type="InterPro" id="IPR019904">
    <property type="entry name" value="Peroxiredoxin_OsmC"/>
</dbReference>
<name>A0A916UB98_9BURK</name>
<dbReference type="NCBIfam" id="TIGR03562">
    <property type="entry name" value="osmo_induc_OsmC"/>
    <property type="match status" value="1"/>
</dbReference>
<dbReference type="PANTHER" id="PTHR42830:SF1">
    <property type="entry name" value="OSMOTICALLY INDUCIBLE FAMILY PROTEIN"/>
    <property type="match status" value="1"/>
</dbReference>
<evidence type="ECO:0000313" key="2">
    <source>
        <dbReference type="Proteomes" id="UP000637423"/>
    </source>
</evidence>
<dbReference type="AlphaFoldDB" id="A0A916UB98"/>
<dbReference type="InterPro" id="IPR036102">
    <property type="entry name" value="OsmC/Ohrsf"/>
</dbReference>
<organism evidence="1 2">
    <name type="scientific">Undibacterium terreum</name>
    <dbReference type="NCBI Taxonomy" id="1224302"/>
    <lineage>
        <taxon>Bacteria</taxon>
        <taxon>Pseudomonadati</taxon>
        <taxon>Pseudomonadota</taxon>
        <taxon>Betaproteobacteria</taxon>
        <taxon>Burkholderiales</taxon>
        <taxon>Oxalobacteraceae</taxon>
        <taxon>Undibacterium</taxon>
    </lineage>
</organism>
<dbReference type="PANTHER" id="PTHR42830">
    <property type="entry name" value="OSMOTICALLY INDUCIBLE FAMILY PROTEIN"/>
    <property type="match status" value="1"/>
</dbReference>